<evidence type="ECO:0000256" key="7">
    <source>
        <dbReference type="ARBA" id="ARBA00029936"/>
    </source>
</evidence>
<evidence type="ECO:0000256" key="2">
    <source>
        <dbReference type="ARBA" id="ARBA00022598"/>
    </source>
</evidence>
<evidence type="ECO:0000256" key="6">
    <source>
        <dbReference type="ARBA" id="ARBA00023146"/>
    </source>
</evidence>
<dbReference type="InterPro" id="IPR009008">
    <property type="entry name" value="Val/Leu/Ile-tRNA-synth_edit"/>
</dbReference>
<keyword evidence="5" id="KW-0648">Protein biosynthesis</keyword>
<dbReference type="PANTHER" id="PTHR11946:SF93">
    <property type="entry name" value="VALINE--TRNA LIGASE, CHLOROPLASTIC_MITOCHONDRIAL 2"/>
    <property type="match status" value="1"/>
</dbReference>
<keyword evidence="3" id="KW-0547">Nucleotide-binding</keyword>
<evidence type="ECO:0000256" key="3">
    <source>
        <dbReference type="ARBA" id="ARBA00022741"/>
    </source>
</evidence>
<keyword evidence="6" id="KW-0030">Aminoacyl-tRNA synthetase</keyword>
<dbReference type="Gene3D" id="3.90.740.10">
    <property type="entry name" value="Valyl/Leucyl/Isoleucyl-tRNA synthetase, editing domain"/>
    <property type="match status" value="1"/>
</dbReference>
<dbReference type="EMBL" id="UHDK01000001">
    <property type="protein sequence ID" value="SUM33464.1"/>
    <property type="molecule type" value="Genomic_DNA"/>
</dbReference>
<dbReference type="GO" id="GO:0004832">
    <property type="term" value="F:valine-tRNA ligase activity"/>
    <property type="evidence" value="ECO:0007669"/>
    <property type="project" value="UniProtKB-EC"/>
</dbReference>
<dbReference type="GO" id="GO:0005829">
    <property type="term" value="C:cytosol"/>
    <property type="evidence" value="ECO:0007669"/>
    <property type="project" value="TreeGrafter"/>
</dbReference>
<evidence type="ECO:0000313" key="8">
    <source>
        <dbReference type="EMBL" id="SUM33464.1"/>
    </source>
</evidence>
<evidence type="ECO:0000256" key="5">
    <source>
        <dbReference type="ARBA" id="ARBA00022917"/>
    </source>
</evidence>
<evidence type="ECO:0000256" key="4">
    <source>
        <dbReference type="ARBA" id="ARBA00022840"/>
    </source>
</evidence>
<evidence type="ECO:0000313" key="9">
    <source>
        <dbReference type="Proteomes" id="UP000255277"/>
    </source>
</evidence>
<proteinExistence type="predicted"/>
<gene>
    <name evidence="8" type="primary">valS_4</name>
    <name evidence="8" type="ORF">NCTC12195_02925</name>
</gene>
<dbReference type="GO" id="GO:0006438">
    <property type="term" value="P:valyl-tRNA aminoacylation"/>
    <property type="evidence" value="ECO:0007669"/>
    <property type="project" value="InterPro"/>
</dbReference>
<dbReference type="InterPro" id="IPR002303">
    <property type="entry name" value="Valyl-tRNA_ligase"/>
</dbReference>
<dbReference type="PANTHER" id="PTHR11946">
    <property type="entry name" value="VALYL-TRNA SYNTHETASES"/>
    <property type="match status" value="1"/>
</dbReference>
<dbReference type="Proteomes" id="UP000255277">
    <property type="component" value="Unassembled WGS sequence"/>
</dbReference>
<dbReference type="GO" id="GO:0002161">
    <property type="term" value="F:aminoacyl-tRNA deacylase activity"/>
    <property type="evidence" value="ECO:0007669"/>
    <property type="project" value="InterPro"/>
</dbReference>
<evidence type="ECO:0000256" key="1">
    <source>
        <dbReference type="ARBA" id="ARBA00013169"/>
    </source>
</evidence>
<keyword evidence="2 8" id="KW-0436">Ligase</keyword>
<dbReference type="GO" id="GO:0005524">
    <property type="term" value="F:ATP binding"/>
    <property type="evidence" value="ECO:0007669"/>
    <property type="project" value="UniProtKB-KW"/>
</dbReference>
<name>A0A380FJW6_STAGA</name>
<organism evidence="8 9">
    <name type="scientific">Staphylococcus gallinarum</name>
    <dbReference type="NCBI Taxonomy" id="1293"/>
    <lineage>
        <taxon>Bacteria</taxon>
        <taxon>Bacillati</taxon>
        <taxon>Bacillota</taxon>
        <taxon>Bacilli</taxon>
        <taxon>Bacillales</taxon>
        <taxon>Staphylococcaceae</taxon>
        <taxon>Staphylococcus</taxon>
    </lineage>
</organism>
<protein>
    <recommendedName>
        <fullName evidence="1">valine--tRNA ligase</fullName>
        <ecNumber evidence="1">6.1.1.9</ecNumber>
    </recommendedName>
    <alternativeName>
        <fullName evidence="7">Valyl-tRNA synthetase</fullName>
    </alternativeName>
</protein>
<dbReference type="EC" id="6.1.1.9" evidence="1"/>
<dbReference type="SUPFAM" id="SSF50677">
    <property type="entry name" value="ValRS/IleRS/LeuRS editing domain"/>
    <property type="match status" value="1"/>
</dbReference>
<keyword evidence="4" id="KW-0067">ATP-binding</keyword>
<accession>A0A380FJW6</accession>
<dbReference type="AlphaFoldDB" id="A0A380FJW6"/>
<sequence>MYKANSITLNIHISDGEGYIEIATTRPETMLGDTAIVVNPNDDRYKDVIGKRSSYQL</sequence>
<reference evidence="8 9" key="1">
    <citation type="submission" date="2018-06" db="EMBL/GenBank/DDBJ databases">
        <authorList>
            <consortium name="Pathogen Informatics"/>
            <person name="Doyle S."/>
        </authorList>
    </citation>
    <scope>NUCLEOTIDE SEQUENCE [LARGE SCALE GENOMIC DNA]</scope>
    <source>
        <strain evidence="8 9">NCTC12195</strain>
    </source>
</reference>